<sequence>MISKIIIRLLTPIIVEVIRELLSKLAQGELVSIDESSVKAAMNQREESIQSQLKSVQWEVGL</sequence>
<accession>A0A6J5MN63</accession>
<reference evidence="1" key="1">
    <citation type="submission" date="2020-04" db="EMBL/GenBank/DDBJ databases">
        <authorList>
            <person name="Chiriac C."/>
            <person name="Salcher M."/>
            <person name="Ghai R."/>
            <person name="Kavagutti S V."/>
        </authorList>
    </citation>
    <scope>NUCLEOTIDE SEQUENCE</scope>
</reference>
<gene>
    <name evidence="1" type="ORF">UFOVP517_27</name>
</gene>
<protein>
    <submittedName>
        <fullName evidence="1">Uncharacterized protein</fullName>
    </submittedName>
</protein>
<proteinExistence type="predicted"/>
<dbReference type="EMBL" id="LR796489">
    <property type="protein sequence ID" value="CAB4147441.1"/>
    <property type="molecule type" value="Genomic_DNA"/>
</dbReference>
<evidence type="ECO:0000313" key="1">
    <source>
        <dbReference type="EMBL" id="CAB4147441.1"/>
    </source>
</evidence>
<name>A0A6J5MN63_9CAUD</name>
<organism evidence="1">
    <name type="scientific">uncultured Caudovirales phage</name>
    <dbReference type="NCBI Taxonomy" id="2100421"/>
    <lineage>
        <taxon>Viruses</taxon>
        <taxon>Duplodnaviria</taxon>
        <taxon>Heunggongvirae</taxon>
        <taxon>Uroviricota</taxon>
        <taxon>Caudoviricetes</taxon>
        <taxon>Peduoviridae</taxon>
        <taxon>Maltschvirus</taxon>
        <taxon>Maltschvirus maltsch</taxon>
    </lineage>
</organism>